<feature type="compositionally biased region" description="Basic and acidic residues" evidence="1">
    <location>
        <begin position="120"/>
        <end position="131"/>
    </location>
</feature>
<keyword evidence="3" id="KW-1185">Reference proteome</keyword>
<comment type="caution">
    <text evidence="2">The sequence shown here is derived from an EMBL/GenBank/DDBJ whole genome shotgun (WGS) entry which is preliminary data.</text>
</comment>
<accession>A0AAV4X2C2</accession>
<reference evidence="2 3" key="1">
    <citation type="submission" date="2021-06" db="EMBL/GenBank/DDBJ databases">
        <title>Caerostris darwini draft genome.</title>
        <authorList>
            <person name="Kono N."/>
            <person name="Arakawa K."/>
        </authorList>
    </citation>
    <scope>NUCLEOTIDE SEQUENCE [LARGE SCALE GENOMIC DNA]</scope>
</reference>
<dbReference type="Proteomes" id="UP001054837">
    <property type="component" value="Unassembled WGS sequence"/>
</dbReference>
<protein>
    <submittedName>
        <fullName evidence="2">Uncharacterized protein</fullName>
    </submittedName>
</protein>
<proteinExistence type="predicted"/>
<organism evidence="2 3">
    <name type="scientific">Caerostris darwini</name>
    <dbReference type="NCBI Taxonomy" id="1538125"/>
    <lineage>
        <taxon>Eukaryota</taxon>
        <taxon>Metazoa</taxon>
        <taxon>Ecdysozoa</taxon>
        <taxon>Arthropoda</taxon>
        <taxon>Chelicerata</taxon>
        <taxon>Arachnida</taxon>
        <taxon>Araneae</taxon>
        <taxon>Araneomorphae</taxon>
        <taxon>Entelegynae</taxon>
        <taxon>Araneoidea</taxon>
        <taxon>Araneidae</taxon>
        <taxon>Caerostris</taxon>
    </lineage>
</organism>
<evidence type="ECO:0000256" key="1">
    <source>
        <dbReference type="SAM" id="MobiDB-lite"/>
    </source>
</evidence>
<dbReference type="EMBL" id="BPLQ01015522">
    <property type="protein sequence ID" value="GIY88673.1"/>
    <property type="molecule type" value="Genomic_DNA"/>
</dbReference>
<feature type="region of interest" description="Disordered" evidence="1">
    <location>
        <begin position="97"/>
        <end position="131"/>
    </location>
</feature>
<feature type="compositionally biased region" description="Basic residues" evidence="1">
    <location>
        <begin position="110"/>
        <end position="119"/>
    </location>
</feature>
<name>A0AAV4X2C2_9ARAC</name>
<gene>
    <name evidence="2" type="ORF">CDAR_420821</name>
</gene>
<sequence length="131" mass="14966">MLSQTSWSINKPTFCWATNYISLPAGQFMETVQSATSFSLLATKQCSPCNAHSNITVPLDSQIVEPVLWKLLNIELEWEVVVDTIFKKKSHLTLEMNMSRTSKDNTKHATSGRKQTKNRRFGDREELSEKE</sequence>
<evidence type="ECO:0000313" key="2">
    <source>
        <dbReference type="EMBL" id="GIY88673.1"/>
    </source>
</evidence>
<evidence type="ECO:0000313" key="3">
    <source>
        <dbReference type="Proteomes" id="UP001054837"/>
    </source>
</evidence>
<dbReference type="AlphaFoldDB" id="A0AAV4X2C2"/>